<dbReference type="Proteomes" id="UP001056120">
    <property type="component" value="Linkage Group LG11"/>
</dbReference>
<organism evidence="1 2">
    <name type="scientific">Smallanthus sonchifolius</name>
    <dbReference type="NCBI Taxonomy" id="185202"/>
    <lineage>
        <taxon>Eukaryota</taxon>
        <taxon>Viridiplantae</taxon>
        <taxon>Streptophyta</taxon>
        <taxon>Embryophyta</taxon>
        <taxon>Tracheophyta</taxon>
        <taxon>Spermatophyta</taxon>
        <taxon>Magnoliopsida</taxon>
        <taxon>eudicotyledons</taxon>
        <taxon>Gunneridae</taxon>
        <taxon>Pentapetalae</taxon>
        <taxon>asterids</taxon>
        <taxon>campanulids</taxon>
        <taxon>Asterales</taxon>
        <taxon>Asteraceae</taxon>
        <taxon>Asteroideae</taxon>
        <taxon>Heliantheae alliance</taxon>
        <taxon>Millerieae</taxon>
        <taxon>Smallanthus</taxon>
    </lineage>
</organism>
<gene>
    <name evidence="1" type="ORF">L1987_34159</name>
</gene>
<evidence type="ECO:0000313" key="1">
    <source>
        <dbReference type="EMBL" id="KAI3798875.1"/>
    </source>
</evidence>
<sequence length="217" mass="25112">MFRAMSLRKVHRGYEPLISESDVPDPLSLDAKMIRSTTLPAHFFGDIPLKLVPESKAPAKVVSIEKQVKKVSKLHPLFSLFERKSRMKKATAKPEFSRYMQYIKEGGTWDANAVKPTVDADLHHRETLICFNSHHQIFASEAGRIWECLAQLYAKDISLDDKQGLDEALHREIVVRTSIAQGFVLRNRNCRHYEVHILLRVMCFLFEQMQCTRYNLL</sequence>
<comment type="caution">
    <text evidence="1">The sequence shown here is derived from an EMBL/GenBank/DDBJ whole genome shotgun (WGS) entry which is preliminary data.</text>
</comment>
<accession>A0ACB9HUR4</accession>
<proteinExistence type="predicted"/>
<protein>
    <submittedName>
        <fullName evidence="1">Uncharacterized protein</fullName>
    </submittedName>
</protein>
<reference evidence="2" key="1">
    <citation type="journal article" date="2022" name="Mol. Ecol. Resour.">
        <title>The genomes of chicory, endive, great burdock and yacon provide insights into Asteraceae palaeo-polyploidization history and plant inulin production.</title>
        <authorList>
            <person name="Fan W."/>
            <person name="Wang S."/>
            <person name="Wang H."/>
            <person name="Wang A."/>
            <person name="Jiang F."/>
            <person name="Liu H."/>
            <person name="Zhao H."/>
            <person name="Xu D."/>
            <person name="Zhang Y."/>
        </authorList>
    </citation>
    <scope>NUCLEOTIDE SEQUENCE [LARGE SCALE GENOMIC DNA]</scope>
    <source>
        <strain evidence="2">cv. Yunnan</strain>
    </source>
</reference>
<name>A0ACB9HUR4_9ASTR</name>
<reference evidence="1 2" key="2">
    <citation type="journal article" date="2022" name="Mol. Ecol. Resour.">
        <title>The genomes of chicory, endive, great burdock and yacon provide insights into Asteraceae paleo-polyploidization history and plant inulin production.</title>
        <authorList>
            <person name="Fan W."/>
            <person name="Wang S."/>
            <person name="Wang H."/>
            <person name="Wang A."/>
            <person name="Jiang F."/>
            <person name="Liu H."/>
            <person name="Zhao H."/>
            <person name="Xu D."/>
            <person name="Zhang Y."/>
        </authorList>
    </citation>
    <scope>NUCLEOTIDE SEQUENCE [LARGE SCALE GENOMIC DNA]</scope>
    <source>
        <strain evidence="2">cv. Yunnan</strain>
        <tissue evidence="1">Leaves</tissue>
    </source>
</reference>
<dbReference type="EMBL" id="CM042028">
    <property type="protein sequence ID" value="KAI3798875.1"/>
    <property type="molecule type" value="Genomic_DNA"/>
</dbReference>
<evidence type="ECO:0000313" key="2">
    <source>
        <dbReference type="Proteomes" id="UP001056120"/>
    </source>
</evidence>
<keyword evidence="2" id="KW-1185">Reference proteome</keyword>